<keyword evidence="4" id="KW-0812">Transmembrane</keyword>
<dbReference type="SMART" id="SM00364">
    <property type="entry name" value="LRR_BAC"/>
    <property type="match status" value="7"/>
</dbReference>
<dbReference type="InterPro" id="IPR002052">
    <property type="entry name" value="DNA_methylase_N6_adenine_CS"/>
</dbReference>
<dbReference type="InterPro" id="IPR003598">
    <property type="entry name" value="Ig_sub2"/>
</dbReference>
<dbReference type="KEGG" id="bfo:118406948"/>
<dbReference type="InterPro" id="IPR013783">
    <property type="entry name" value="Ig-like_fold"/>
</dbReference>
<dbReference type="SMART" id="SM00082">
    <property type="entry name" value="LRRCT"/>
    <property type="match status" value="2"/>
</dbReference>
<dbReference type="GO" id="GO:0003676">
    <property type="term" value="F:nucleic acid binding"/>
    <property type="evidence" value="ECO:0007669"/>
    <property type="project" value="InterPro"/>
</dbReference>
<keyword evidence="3" id="KW-0433">Leucine-rich repeat</keyword>
<keyword evidence="5 11" id="KW-0732">Signal</keyword>
<dbReference type="InterPro" id="IPR032675">
    <property type="entry name" value="LRR_dom_sf"/>
</dbReference>
<dbReference type="Pfam" id="PF13855">
    <property type="entry name" value="LRR_8"/>
    <property type="match status" value="5"/>
</dbReference>
<dbReference type="SMART" id="SM00408">
    <property type="entry name" value="IGc2"/>
    <property type="match status" value="2"/>
</dbReference>
<dbReference type="OrthoDB" id="676979at2759"/>
<reference evidence="14" key="2">
    <citation type="submission" date="2025-08" db="UniProtKB">
        <authorList>
            <consortium name="RefSeq"/>
        </authorList>
    </citation>
    <scope>IDENTIFICATION</scope>
    <source>
        <strain evidence="14">S238N-H82</strain>
        <tissue evidence="14">Testes</tissue>
    </source>
</reference>
<dbReference type="GeneID" id="118406948"/>
<dbReference type="InterPro" id="IPR000483">
    <property type="entry name" value="Cys-rich_flank_reg_C"/>
</dbReference>
<keyword evidence="9" id="KW-1015">Disulfide bond</keyword>
<dbReference type="InterPro" id="IPR036179">
    <property type="entry name" value="Ig-like_dom_sf"/>
</dbReference>
<dbReference type="PROSITE" id="PS51450">
    <property type="entry name" value="LRR"/>
    <property type="match status" value="7"/>
</dbReference>
<feature type="signal peptide" evidence="11">
    <location>
        <begin position="1"/>
        <end position="22"/>
    </location>
</feature>
<dbReference type="PANTHER" id="PTHR24366">
    <property type="entry name" value="IG(IMMUNOGLOBULIN) AND LRR(LEUCINE RICH REPEAT) DOMAINS"/>
    <property type="match status" value="1"/>
</dbReference>
<dbReference type="FunFam" id="3.80.10.10:FF:001360">
    <property type="entry name" value="Uncharacterized protein"/>
    <property type="match status" value="1"/>
</dbReference>
<reference evidence="13" key="1">
    <citation type="journal article" date="2020" name="Nat. Ecol. Evol.">
        <title>Deeply conserved synteny resolves early events in vertebrate evolution.</title>
        <authorList>
            <person name="Simakov O."/>
            <person name="Marletaz F."/>
            <person name="Yue J.X."/>
            <person name="O'Connell B."/>
            <person name="Jenkins J."/>
            <person name="Brandt A."/>
            <person name="Calef R."/>
            <person name="Tung C.H."/>
            <person name="Huang T.K."/>
            <person name="Schmutz J."/>
            <person name="Satoh N."/>
            <person name="Yu J.K."/>
            <person name="Putnam N.H."/>
            <person name="Green R.E."/>
            <person name="Rokhsar D.S."/>
        </authorList>
    </citation>
    <scope>NUCLEOTIDE SEQUENCE [LARGE SCALE GENOMIC DNA]</scope>
    <source>
        <strain evidence="13">S238N-H82</strain>
    </source>
</reference>
<feature type="chain" id="PRO_5039918207" evidence="11">
    <location>
        <begin position="23"/>
        <end position="1066"/>
    </location>
</feature>
<accession>A0A9J7HRT7</accession>
<keyword evidence="7" id="KW-1133">Transmembrane helix</keyword>
<sequence length="1066" mass="119112">MTAKMWLITGLSLLVLLKVGPASTQMSLYPPEKANSFSRVCPQDCFCTNTPKRQTFCYNMEYMPMGLNPHTTGLLISDSSFTTIQNNAFKGVPYLVEMNITDNQITTIYPGAFNFLEMLEKLDLSNNKLTTFPQEAIAEVGQQLKSLNVGGNPIAESLTVGSFNNMEALEELYLYNMNLSIIENGLLQRLKSLKVLDLSKNNFKSLPEEAIKGLENLTEIVMFGNPFVCDKAALWLKEWFEKDPPKIGPGPTCMDPPRLAGYAAVSLPTAVLLEEYEMVIADYTTQPATITPLPESYTVRGVIWRCPSTTVLTAEQFRECVEIEELDISENNIIDIEPGAFSTLSKLRVLYLRDNKLTKIRESVLEGLTNLEVLDVSGNQITSLPTNIKTLLPKLKYIVGYDNPWSCDCNLAVNWDLLAHFFHEKPAVCSSPPELAGKLVREVPKESMICTPPVILFLNEYITVREGGDAFLNCRISGLPVPTVWWQTPDGEVVTTEEPVGNKEVLDNGTLWVHGATGNDGGNYVPIADNGGGRARGNTTLRVCPEHCRCLDILSVHCFHANISKIPSDTRLFLMLGTDLKEVRKDLFKDLTNLEELDLDNNQITDIEVGAFEDLSKLRLLFLYRNALEKLQPGVFKGMINLQMIYLSSNNITTIEDGAFEGLPKLLLIQLHENQIEEIGDGALKGLPTLIDLDLHFNKLTTIPGKAISLLSNLTRVQLFENRIIMVKEHDFKDLERLQIIYLQNNDIQVIENGAFANLPVLQWLDLSNNKLVVIPAGVFKGLDALQHLDLSNNVLITLPASLRTELPSLKFVIGAGNPWHCDCNMILLRGWFGYSDIPPPKIPFEIICDPPYRPYYEPDPILDEEFLQHAGRPPFRPVSYYGGGGSPYKENNEISVQDDSYGYSQQYQYGSYDYNNLYHSAAYSVYGQKRKRRQAQSRLATCKTPMEFDNQNINTLPISSMVCEAILFVKNKVDVVIGDTAELPCVITEEVGIGKFWVTPQGVMVKFGDSEGNVRVSDDGRLIIYRVAEEDAGAYVCLGGTEPVIHLLYYVRQGPILPPPPSVIP</sequence>
<evidence type="ECO:0000256" key="10">
    <source>
        <dbReference type="ARBA" id="ARBA00023180"/>
    </source>
</evidence>
<dbReference type="InterPro" id="IPR003591">
    <property type="entry name" value="Leu-rich_rpt_typical-subtyp"/>
</dbReference>
<evidence type="ECO:0000259" key="12">
    <source>
        <dbReference type="PROSITE" id="PS50835"/>
    </source>
</evidence>
<feature type="domain" description="Ig-like" evidence="12">
    <location>
        <begin position="452"/>
        <end position="542"/>
    </location>
</feature>
<evidence type="ECO:0000256" key="7">
    <source>
        <dbReference type="ARBA" id="ARBA00022989"/>
    </source>
</evidence>
<evidence type="ECO:0000256" key="5">
    <source>
        <dbReference type="ARBA" id="ARBA00022729"/>
    </source>
</evidence>
<dbReference type="PROSITE" id="PS50835">
    <property type="entry name" value="IG_LIKE"/>
    <property type="match status" value="2"/>
</dbReference>
<feature type="domain" description="Ig-like" evidence="12">
    <location>
        <begin position="958"/>
        <end position="1038"/>
    </location>
</feature>
<evidence type="ECO:0000256" key="2">
    <source>
        <dbReference type="ARBA" id="ARBA00022475"/>
    </source>
</evidence>
<dbReference type="Pfam" id="PF01463">
    <property type="entry name" value="LRRCT"/>
    <property type="match status" value="1"/>
</dbReference>
<protein>
    <submittedName>
        <fullName evidence="14">Slit homolog 1 protein-like</fullName>
    </submittedName>
</protein>
<dbReference type="Gene3D" id="2.60.40.10">
    <property type="entry name" value="Immunoglobulins"/>
    <property type="match status" value="2"/>
</dbReference>
<name>A0A9J7HRT7_BRAFL</name>
<dbReference type="InterPro" id="IPR003599">
    <property type="entry name" value="Ig_sub"/>
</dbReference>
<dbReference type="PRINTS" id="PR00019">
    <property type="entry name" value="LEURICHRPT"/>
</dbReference>
<dbReference type="AlphaFoldDB" id="A0A9J7HRT7"/>
<dbReference type="GO" id="GO:0008168">
    <property type="term" value="F:methyltransferase activity"/>
    <property type="evidence" value="ECO:0007669"/>
    <property type="project" value="InterPro"/>
</dbReference>
<evidence type="ECO:0000256" key="9">
    <source>
        <dbReference type="ARBA" id="ARBA00023157"/>
    </source>
</evidence>
<dbReference type="PROSITE" id="PS00092">
    <property type="entry name" value="N6_MTASE"/>
    <property type="match status" value="1"/>
</dbReference>
<dbReference type="InterPro" id="IPR007110">
    <property type="entry name" value="Ig-like_dom"/>
</dbReference>
<dbReference type="SMART" id="SM00409">
    <property type="entry name" value="IG"/>
    <property type="match status" value="2"/>
</dbReference>
<dbReference type="Proteomes" id="UP000001554">
    <property type="component" value="Chromosome 19"/>
</dbReference>
<dbReference type="InterPro" id="IPR001611">
    <property type="entry name" value="Leu-rich_rpt"/>
</dbReference>
<evidence type="ECO:0000256" key="11">
    <source>
        <dbReference type="SAM" id="SignalP"/>
    </source>
</evidence>
<keyword evidence="8" id="KW-0472">Membrane</keyword>
<evidence type="ECO:0000256" key="8">
    <source>
        <dbReference type="ARBA" id="ARBA00023136"/>
    </source>
</evidence>
<keyword evidence="10" id="KW-0325">Glycoprotein</keyword>
<dbReference type="SMART" id="SM00365">
    <property type="entry name" value="LRR_SD22"/>
    <property type="match status" value="7"/>
</dbReference>
<dbReference type="Gene3D" id="3.80.10.10">
    <property type="entry name" value="Ribonuclease Inhibitor"/>
    <property type="match status" value="4"/>
</dbReference>
<evidence type="ECO:0000256" key="4">
    <source>
        <dbReference type="ARBA" id="ARBA00022692"/>
    </source>
</evidence>
<evidence type="ECO:0000256" key="1">
    <source>
        <dbReference type="ARBA" id="ARBA00004236"/>
    </source>
</evidence>
<dbReference type="InterPro" id="IPR013098">
    <property type="entry name" value="Ig_I-set"/>
</dbReference>
<keyword evidence="13" id="KW-1185">Reference proteome</keyword>
<evidence type="ECO:0000313" key="14">
    <source>
        <dbReference type="RefSeq" id="XP_035663237.1"/>
    </source>
</evidence>
<gene>
    <name evidence="14" type="primary">LOC118406948</name>
</gene>
<dbReference type="SUPFAM" id="SSF48726">
    <property type="entry name" value="Immunoglobulin"/>
    <property type="match status" value="2"/>
</dbReference>
<evidence type="ECO:0000313" key="13">
    <source>
        <dbReference type="Proteomes" id="UP000001554"/>
    </source>
</evidence>
<dbReference type="Pfam" id="PF07679">
    <property type="entry name" value="I-set"/>
    <property type="match status" value="1"/>
</dbReference>
<dbReference type="PANTHER" id="PTHR24366:SF170">
    <property type="entry name" value="RE50361P"/>
    <property type="match status" value="1"/>
</dbReference>
<evidence type="ECO:0000256" key="6">
    <source>
        <dbReference type="ARBA" id="ARBA00022737"/>
    </source>
</evidence>
<comment type="subcellular location">
    <subcellularLocation>
        <location evidence="1">Cell membrane</location>
    </subcellularLocation>
</comment>
<dbReference type="RefSeq" id="XP_035663237.1">
    <property type="nucleotide sequence ID" value="XM_035807344.1"/>
</dbReference>
<organism evidence="13 14">
    <name type="scientific">Branchiostoma floridae</name>
    <name type="common">Florida lancelet</name>
    <name type="synonym">Amphioxus</name>
    <dbReference type="NCBI Taxonomy" id="7739"/>
    <lineage>
        <taxon>Eukaryota</taxon>
        <taxon>Metazoa</taxon>
        <taxon>Chordata</taxon>
        <taxon>Cephalochordata</taxon>
        <taxon>Leptocardii</taxon>
        <taxon>Amphioxiformes</taxon>
        <taxon>Branchiostomatidae</taxon>
        <taxon>Branchiostoma</taxon>
    </lineage>
</organism>
<dbReference type="SUPFAM" id="SSF52058">
    <property type="entry name" value="L domain-like"/>
    <property type="match status" value="2"/>
</dbReference>
<dbReference type="Pfam" id="PF00560">
    <property type="entry name" value="LRR_1"/>
    <property type="match status" value="1"/>
</dbReference>
<proteinExistence type="predicted"/>
<keyword evidence="6" id="KW-0677">Repeat</keyword>
<dbReference type="FunFam" id="3.80.10.10:FF:000732">
    <property type="entry name" value="GD11101"/>
    <property type="match status" value="1"/>
</dbReference>
<dbReference type="FunFam" id="3.80.10.10:FF:001438">
    <property type="entry name" value="Uncharacterized protein"/>
    <property type="match status" value="1"/>
</dbReference>
<evidence type="ECO:0000256" key="3">
    <source>
        <dbReference type="ARBA" id="ARBA00022614"/>
    </source>
</evidence>
<keyword evidence="2" id="KW-1003">Cell membrane</keyword>
<dbReference type="GO" id="GO:0032259">
    <property type="term" value="P:methylation"/>
    <property type="evidence" value="ECO:0007669"/>
    <property type="project" value="InterPro"/>
</dbReference>
<dbReference type="GO" id="GO:0005886">
    <property type="term" value="C:plasma membrane"/>
    <property type="evidence" value="ECO:0007669"/>
    <property type="project" value="UniProtKB-SubCell"/>
</dbReference>
<dbReference type="SMART" id="SM00369">
    <property type="entry name" value="LRR_TYP"/>
    <property type="match status" value="16"/>
</dbReference>